<accession>A0A0C5J8J4</accession>
<gene>
    <name evidence="1" type="ORF">PG1C_04830</name>
</gene>
<dbReference type="RefSeq" id="WP_202636291.1">
    <property type="nucleotide sequence ID" value="NZ_CP010554.1"/>
</dbReference>
<proteinExistence type="predicted"/>
<dbReference type="EMBL" id="CP010554">
    <property type="protein sequence ID" value="AJP47969.1"/>
    <property type="molecule type" value="Genomic_DNA"/>
</dbReference>
<evidence type="ECO:0000313" key="2">
    <source>
        <dbReference type="Proteomes" id="UP000061603"/>
    </source>
</evidence>
<protein>
    <submittedName>
        <fullName evidence="1">Uncharacterized protein</fullName>
    </submittedName>
</protein>
<dbReference type="Proteomes" id="UP000061603">
    <property type="component" value="Chromosome"/>
</dbReference>
<dbReference type="KEGG" id="rbu:PG1C_04830"/>
<organism evidence="1 2">
    <name type="scientific">Rugosibacter aromaticivorans</name>
    <dbReference type="NCBI Taxonomy" id="1565605"/>
    <lineage>
        <taxon>Bacteria</taxon>
        <taxon>Pseudomonadati</taxon>
        <taxon>Pseudomonadota</taxon>
        <taxon>Betaproteobacteria</taxon>
        <taxon>Nitrosomonadales</taxon>
        <taxon>Sterolibacteriaceae</taxon>
        <taxon>Rugosibacter</taxon>
    </lineage>
</organism>
<dbReference type="AlphaFoldDB" id="A0A0C5J8J4"/>
<sequence length="88" mass="9656">MYGVIDFSLIDTMPGGFGPFAPPAGWQGDYLQYLRARFDGDIGARQQIAVVGRIIVRKLEGAPTEFIGPHAVEAREFALSVWSSISRN</sequence>
<dbReference type="HOGENOM" id="CLU_2482140_0_0_4"/>
<name>A0A0C5J8J4_9PROT</name>
<keyword evidence="2" id="KW-1185">Reference proteome</keyword>
<reference evidence="1 2" key="1">
    <citation type="journal article" date="2015" name="Genome Announc.">
        <title>Complete Genome Sequence of a Novel Bacterium within the Family Rhodocyclaceae That Degrades Polycyclic Aromatic Hydrocarbons.</title>
        <authorList>
            <person name="Singleton D.R."/>
            <person name="Dickey A.N."/>
            <person name="Scholl E.H."/>
            <person name="Wright F.A."/>
            <person name="Aitken M.D."/>
        </authorList>
    </citation>
    <scope>NUCLEOTIDE SEQUENCE [LARGE SCALE GENOMIC DNA]</scope>
    <source>
        <strain evidence="2">PG1-Ca6</strain>
    </source>
</reference>
<evidence type="ECO:0000313" key="1">
    <source>
        <dbReference type="EMBL" id="AJP47969.1"/>
    </source>
</evidence>